<dbReference type="AlphaFoldDB" id="A0AAV3Q120"/>
<evidence type="ECO:0000313" key="3">
    <source>
        <dbReference type="Proteomes" id="UP001454036"/>
    </source>
</evidence>
<gene>
    <name evidence="2" type="ORF">LIER_38399</name>
</gene>
<sequence>MPSSLPSSYPLQDASLPVSDNPEPSCRSPNFLSTAVQLDDISVSDNLPKSPLTTNSTDVPILHSQSPCAPIHSSTSSSHSIVTRSQTNSLNLECFKLEKILLIPMPKEILIGKRQCMTSIWH</sequence>
<protein>
    <submittedName>
        <fullName evidence="2">Uncharacterized protein</fullName>
    </submittedName>
</protein>
<name>A0AAV3Q120_LITER</name>
<organism evidence="2 3">
    <name type="scientific">Lithospermum erythrorhizon</name>
    <name type="common">Purple gromwell</name>
    <name type="synonym">Lithospermum officinale var. erythrorhizon</name>
    <dbReference type="NCBI Taxonomy" id="34254"/>
    <lineage>
        <taxon>Eukaryota</taxon>
        <taxon>Viridiplantae</taxon>
        <taxon>Streptophyta</taxon>
        <taxon>Embryophyta</taxon>
        <taxon>Tracheophyta</taxon>
        <taxon>Spermatophyta</taxon>
        <taxon>Magnoliopsida</taxon>
        <taxon>eudicotyledons</taxon>
        <taxon>Gunneridae</taxon>
        <taxon>Pentapetalae</taxon>
        <taxon>asterids</taxon>
        <taxon>lamiids</taxon>
        <taxon>Boraginales</taxon>
        <taxon>Boraginaceae</taxon>
        <taxon>Boraginoideae</taxon>
        <taxon>Lithospermeae</taxon>
        <taxon>Lithospermum</taxon>
    </lineage>
</organism>
<feature type="compositionally biased region" description="Polar residues" evidence="1">
    <location>
        <begin position="1"/>
        <end position="10"/>
    </location>
</feature>
<comment type="caution">
    <text evidence="2">The sequence shown here is derived from an EMBL/GenBank/DDBJ whole genome shotgun (WGS) entry which is preliminary data.</text>
</comment>
<evidence type="ECO:0000256" key="1">
    <source>
        <dbReference type="SAM" id="MobiDB-lite"/>
    </source>
</evidence>
<evidence type="ECO:0000313" key="2">
    <source>
        <dbReference type="EMBL" id="GAA0157076.1"/>
    </source>
</evidence>
<feature type="region of interest" description="Disordered" evidence="1">
    <location>
        <begin position="1"/>
        <end position="26"/>
    </location>
</feature>
<accession>A0AAV3Q120</accession>
<dbReference type="Proteomes" id="UP001454036">
    <property type="component" value="Unassembled WGS sequence"/>
</dbReference>
<reference evidence="2 3" key="1">
    <citation type="submission" date="2024-01" db="EMBL/GenBank/DDBJ databases">
        <title>The complete chloroplast genome sequence of Lithospermum erythrorhizon: insights into the phylogenetic relationship among Boraginaceae species and the maternal lineages of purple gromwells.</title>
        <authorList>
            <person name="Okada T."/>
            <person name="Watanabe K."/>
        </authorList>
    </citation>
    <scope>NUCLEOTIDE SEQUENCE [LARGE SCALE GENOMIC DNA]</scope>
</reference>
<keyword evidence="3" id="KW-1185">Reference proteome</keyword>
<proteinExistence type="predicted"/>
<dbReference type="EMBL" id="BAABME010019402">
    <property type="protein sequence ID" value="GAA0157076.1"/>
    <property type="molecule type" value="Genomic_DNA"/>
</dbReference>